<protein>
    <submittedName>
        <fullName evidence="1">Uncharacterized protein</fullName>
    </submittedName>
</protein>
<dbReference type="Proteomes" id="UP001066276">
    <property type="component" value="Chromosome 4_1"/>
</dbReference>
<name>A0AAV7T2J7_PLEWA</name>
<evidence type="ECO:0000313" key="2">
    <source>
        <dbReference type="Proteomes" id="UP001066276"/>
    </source>
</evidence>
<comment type="caution">
    <text evidence="1">The sequence shown here is derived from an EMBL/GenBank/DDBJ whole genome shotgun (WGS) entry which is preliminary data.</text>
</comment>
<evidence type="ECO:0000313" key="1">
    <source>
        <dbReference type="EMBL" id="KAJ1170306.1"/>
    </source>
</evidence>
<reference evidence="1" key="1">
    <citation type="journal article" date="2022" name="bioRxiv">
        <title>Sequencing and chromosome-scale assembly of the giantPleurodeles waltlgenome.</title>
        <authorList>
            <person name="Brown T."/>
            <person name="Elewa A."/>
            <person name="Iarovenko S."/>
            <person name="Subramanian E."/>
            <person name="Araus A.J."/>
            <person name="Petzold A."/>
            <person name="Susuki M."/>
            <person name="Suzuki K.-i.T."/>
            <person name="Hayashi T."/>
            <person name="Toyoda A."/>
            <person name="Oliveira C."/>
            <person name="Osipova E."/>
            <person name="Leigh N.D."/>
            <person name="Simon A."/>
            <person name="Yun M.H."/>
        </authorList>
    </citation>
    <scope>NUCLEOTIDE SEQUENCE</scope>
    <source>
        <strain evidence="1">20211129_DDA</strain>
        <tissue evidence="1">Liver</tissue>
    </source>
</reference>
<keyword evidence="2" id="KW-1185">Reference proteome</keyword>
<proteinExistence type="predicted"/>
<sequence length="99" mass="11367">MGYRLPLSHSSVEDFDDVECDAAFTHNDMMFLQNGSVDCGLSERAWMTEMQKDEGEDVWCVDRMWNGMDIRSTTQDARGRWAVVEEWSRSDIAPVMLPA</sequence>
<dbReference type="AlphaFoldDB" id="A0AAV7T2J7"/>
<dbReference type="EMBL" id="JANPWB010000007">
    <property type="protein sequence ID" value="KAJ1170306.1"/>
    <property type="molecule type" value="Genomic_DNA"/>
</dbReference>
<accession>A0AAV7T2J7</accession>
<gene>
    <name evidence="1" type="ORF">NDU88_002184</name>
</gene>
<organism evidence="1 2">
    <name type="scientific">Pleurodeles waltl</name>
    <name type="common">Iberian ribbed newt</name>
    <dbReference type="NCBI Taxonomy" id="8319"/>
    <lineage>
        <taxon>Eukaryota</taxon>
        <taxon>Metazoa</taxon>
        <taxon>Chordata</taxon>
        <taxon>Craniata</taxon>
        <taxon>Vertebrata</taxon>
        <taxon>Euteleostomi</taxon>
        <taxon>Amphibia</taxon>
        <taxon>Batrachia</taxon>
        <taxon>Caudata</taxon>
        <taxon>Salamandroidea</taxon>
        <taxon>Salamandridae</taxon>
        <taxon>Pleurodelinae</taxon>
        <taxon>Pleurodeles</taxon>
    </lineage>
</organism>